<reference evidence="6" key="1">
    <citation type="submission" date="2016-10" db="EMBL/GenBank/DDBJ databases">
        <authorList>
            <person name="Varghese N."/>
            <person name="Submissions S."/>
        </authorList>
    </citation>
    <scope>NUCLEOTIDE SEQUENCE [LARGE SCALE GENOMIC DNA]</scope>
    <source>
        <strain evidence="6">IBRC-M 10403</strain>
    </source>
</reference>
<evidence type="ECO:0000313" key="6">
    <source>
        <dbReference type="Proteomes" id="UP000199501"/>
    </source>
</evidence>
<evidence type="ECO:0000313" key="5">
    <source>
        <dbReference type="EMBL" id="SDC86855.1"/>
    </source>
</evidence>
<dbReference type="GO" id="GO:0052689">
    <property type="term" value="F:carboxylic ester hydrolase activity"/>
    <property type="evidence" value="ECO:0007669"/>
    <property type="project" value="UniProtKB-ARBA"/>
</dbReference>
<dbReference type="Gene3D" id="3.40.50.1820">
    <property type="entry name" value="alpha/beta hydrolase"/>
    <property type="match status" value="1"/>
</dbReference>
<name>A0A1G6Q5G2_9PSEU</name>
<dbReference type="Proteomes" id="UP000199501">
    <property type="component" value="Unassembled WGS sequence"/>
</dbReference>
<dbReference type="STRING" id="1271860.SAMN05216174_10570"/>
<dbReference type="RefSeq" id="WP_228771581.1">
    <property type="nucleotide sequence ID" value="NZ_FMZZ01000005.1"/>
</dbReference>
<keyword evidence="3" id="KW-0732">Signal</keyword>
<evidence type="ECO:0000256" key="2">
    <source>
        <dbReference type="ARBA" id="ARBA00022801"/>
    </source>
</evidence>
<dbReference type="InterPro" id="IPR041127">
    <property type="entry name" value="PET_hydrolase/cutinase-like"/>
</dbReference>
<dbReference type="InterPro" id="IPR050261">
    <property type="entry name" value="FrsA_esterase"/>
</dbReference>
<protein>
    <recommendedName>
        <fullName evidence="4">PET hydrolase/cutinase-like domain-containing protein</fullName>
    </recommendedName>
</protein>
<dbReference type="SUPFAM" id="SSF53474">
    <property type="entry name" value="alpha/beta-Hydrolases"/>
    <property type="match status" value="1"/>
</dbReference>
<evidence type="ECO:0000259" key="4">
    <source>
        <dbReference type="Pfam" id="PF12740"/>
    </source>
</evidence>
<dbReference type="InterPro" id="IPR029058">
    <property type="entry name" value="AB_hydrolase_fold"/>
</dbReference>
<keyword evidence="2" id="KW-0378">Hydrolase</keyword>
<feature type="chain" id="PRO_5011620296" description="PET hydrolase/cutinase-like domain-containing protein" evidence="3">
    <location>
        <begin position="30"/>
        <end position="290"/>
    </location>
</feature>
<dbReference type="Pfam" id="PF12740">
    <property type="entry name" value="PETase"/>
    <property type="match status" value="1"/>
</dbReference>
<sequence>MRFRTPFLAIPALLAIAAGLVAPTSTATAATTSYQRGPNPTEQSVRAANGPFAYSQFAIPDAEATGFGEGTIYYPNNTSVGTFGGVVIAPGFNADQNSTVWLGKRLASHGFVAVTITTHELNDQPYERGKQILAALDYLTGQSPAFVRSRLDPARLAAVGHSMGGGGTLFAAAQRPSLKAIVPLAPWALAKNWSNVQVPTMILSGAQDASAPPAEHAEKFYASLTSAPEKAYAKLDVNHVRFAWEHPLIGKLVVSWLKRFVDEDTRYTQFLCPTATGAVLLEYRATCPLG</sequence>
<organism evidence="5 6">
    <name type="scientific">Actinokineospora iranica</name>
    <dbReference type="NCBI Taxonomy" id="1271860"/>
    <lineage>
        <taxon>Bacteria</taxon>
        <taxon>Bacillati</taxon>
        <taxon>Actinomycetota</taxon>
        <taxon>Actinomycetes</taxon>
        <taxon>Pseudonocardiales</taxon>
        <taxon>Pseudonocardiaceae</taxon>
        <taxon>Actinokineospora</taxon>
    </lineage>
</organism>
<feature type="signal peptide" evidence="3">
    <location>
        <begin position="1"/>
        <end position="29"/>
    </location>
</feature>
<dbReference type="EMBL" id="FMZZ01000005">
    <property type="protein sequence ID" value="SDC86855.1"/>
    <property type="molecule type" value="Genomic_DNA"/>
</dbReference>
<dbReference type="AlphaFoldDB" id="A0A1G6Q5G2"/>
<dbReference type="PANTHER" id="PTHR22946:SF9">
    <property type="entry name" value="POLYKETIDE TRANSFERASE AF380"/>
    <property type="match status" value="1"/>
</dbReference>
<gene>
    <name evidence="5" type="ORF">SAMN05216174_10570</name>
</gene>
<evidence type="ECO:0000256" key="1">
    <source>
        <dbReference type="ARBA" id="ARBA00008645"/>
    </source>
</evidence>
<comment type="similarity">
    <text evidence="1">Belongs to the AB hydrolase superfamily.</text>
</comment>
<keyword evidence="6" id="KW-1185">Reference proteome</keyword>
<feature type="domain" description="PET hydrolase/cutinase-like" evidence="4">
    <location>
        <begin position="29"/>
        <end position="288"/>
    </location>
</feature>
<evidence type="ECO:0000256" key="3">
    <source>
        <dbReference type="SAM" id="SignalP"/>
    </source>
</evidence>
<dbReference type="PANTHER" id="PTHR22946">
    <property type="entry name" value="DIENELACTONE HYDROLASE DOMAIN-CONTAINING PROTEIN-RELATED"/>
    <property type="match status" value="1"/>
</dbReference>
<proteinExistence type="inferred from homology"/>
<accession>A0A1G6Q5G2</accession>